<keyword evidence="4" id="KW-1185">Reference proteome</keyword>
<evidence type="ECO:0000313" key="3">
    <source>
        <dbReference type="EMBL" id="KAK1638807.1"/>
    </source>
</evidence>
<proteinExistence type="predicted"/>
<keyword evidence="1" id="KW-1133">Transmembrane helix</keyword>
<dbReference type="Proteomes" id="UP001243989">
    <property type="component" value="Unassembled WGS sequence"/>
</dbReference>
<sequence length="84" mass="9383">MRLFVFPILALAFPCAMLPLASSFPLTPPLLAHPPLLLPSAACHRRHPYIRSSSFSSTGLILLLLVCQCAYRRSTMWVRWASSD</sequence>
<evidence type="ECO:0000313" key="4">
    <source>
        <dbReference type="Proteomes" id="UP001243989"/>
    </source>
</evidence>
<protein>
    <recommendedName>
        <fullName evidence="5">Secreted peptide</fullName>
    </recommendedName>
</protein>
<dbReference type="GeneID" id="85474881"/>
<evidence type="ECO:0000256" key="1">
    <source>
        <dbReference type="SAM" id="Phobius"/>
    </source>
</evidence>
<dbReference type="RefSeq" id="XP_060447414.1">
    <property type="nucleotide sequence ID" value="XM_060590019.1"/>
</dbReference>
<feature type="chain" id="PRO_5042601045" description="Secreted peptide" evidence="2">
    <location>
        <begin position="24"/>
        <end position="84"/>
    </location>
</feature>
<evidence type="ECO:0008006" key="5">
    <source>
        <dbReference type="Google" id="ProtNLM"/>
    </source>
</evidence>
<accession>A0AAI9ZYD3</accession>
<gene>
    <name evidence="3" type="ORF">BDP81DRAFT_422697</name>
</gene>
<keyword evidence="2" id="KW-0732">Signal</keyword>
<dbReference type="EMBL" id="JAHMHQ010000006">
    <property type="protein sequence ID" value="KAK1638807.1"/>
    <property type="molecule type" value="Genomic_DNA"/>
</dbReference>
<comment type="caution">
    <text evidence="3">The sequence shown here is derived from an EMBL/GenBank/DDBJ whole genome shotgun (WGS) entry which is preliminary data.</text>
</comment>
<name>A0AAI9ZYD3_9PEZI</name>
<organism evidence="3 4">
    <name type="scientific">Colletotrichum phormii</name>
    <dbReference type="NCBI Taxonomy" id="359342"/>
    <lineage>
        <taxon>Eukaryota</taxon>
        <taxon>Fungi</taxon>
        <taxon>Dikarya</taxon>
        <taxon>Ascomycota</taxon>
        <taxon>Pezizomycotina</taxon>
        <taxon>Sordariomycetes</taxon>
        <taxon>Hypocreomycetidae</taxon>
        <taxon>Glomerellales</taxon>
        <taxon>Glomerellaceae</taxon>
        <taxon>Colletotrichum</taxon>
        <taxon>Colletotrichum acutatum species complex</taxon>
    </lineage>
</organism>
<keyword evidence="1" id="KW-0472">Membrane</keyword>
<feature type="transmembrane region" description="Helical" evidence="1">
    <location>
        <begin position="48"/>
        <end position="71"/>
    </location>
</feature>
<evidence type="ECO:0000256" key="2">
    <source>
        <dbReference type="SAM" id="SignalP"/>
    </source>
</evidence>
<dbReference type="AlphaFoldDB" id="A0AAI9ZYD3"/>
<feature type="signal peptide" evidence="2">
    <location>
        <begin position="1"/>
        <end position="23"/>
    </location>
</feature>
<reference evidence="3" key="1">
    <citation type="submission" date="2021-06" db="EMBL/GenBank/DDBJ databases">
        <title>Comparative genomics, transcriptomics and evolutionary studies reveal genomic signatures of adaptation to plant cell wall in hemibiotrophic fungi.</title>
        <authorList>
            <consortium name="DOE Joint Genome Institute"/>
            <person name="Baroncelli R."/>
            <person name="Diaz J.F."/>
            <person name="Benocci T."/>
            <person name="Peng M."/>
            <person name="Battaglia E."/>
            <person name="Haridas S."/>
            <person name="Andreopoulos W."/>
            <person name="Labutti K."/>
            <person name="Pangilinan J."/>
            <person name="Floch G.L."/>
            <person name="Makela M.R."/>
            <person name="Henrissat B."/>
            <person name="Grigoriev I.V."/>
            <person name="Crouch J.A."/>
            <person name="De Vries R.P."/>
            <person name="Sukno S.A."/>
            <person name="Thon M.R."/>
        </authorList>
    </citation>
    <scope>NUCLEOTIDE SEQUENCE</scope>
    <source>
        <strain evidence="3">CBS 102054</strain>
    </source>
</reference>
<keyword evidence="1" id="KW-0812">Transmembrane</keyword>